<keyword evidence="1" id="KW-0812">Transmembrane</keyword>
<dbReference type="Pfam" id="PF04854">
    <property type="entry name" value="DUF624"/>
    <property type="match status" value="1"/>
</dbReference>
<dbReference type="AlphaFoldDB" id="A0AAU7VJQ5"/>
<dbReference type="RefSeq" id="WP_350343043.1">
    <property type="nucleotide sequence ID" value="NZ_CP158367.1"/>
</dbReference>
<feature type="transmembrane region" description="Helical" evidence="1">
    <location>
        <begin position="190"/>
        <end position="207"/>
    </location>
</feature>
<keyword evidence="1" id="KW-1133">Transmembrane helix</keyword>
<protein>
    <submittedName>
        <fullName evidence="2">YesL family protein</fullName>
    </submittedName>
</protein>
<proteinExistence type="predicted"/>
<evidence type="ECO:0000256" key="1">
    <source>
        <dbReference type="SAM" id="Phobius"/>
    </source>
</evidence>
<feature type="transmembrane region" description="Helical" evidence="1">
    <location>
        <begin position="159"/>
        <end position="184"/>
    </location>
</feature>
<keyword evidence="1" id="KW-0472">Membrane</keyword>
<accession>A0AAU7VJQ5</accession>
<dbReference type="InterPro" id="IPR006938">
    <property type="entry name" value="DUF624"/>
</dbReference>
<organism evidence="2">
    <name type="scientific">Proteinivorax tanatarense</name>
    <dbReference type="NCBI Taxonomy" id="1260629"/>
    <lineage>
        <taxon>Bacteria</taxon>
        <taxon>Bacillati</taxon>
        <taxon>Bacillota</taxon>
        <taxon>Clostridia</taxon>
        <taxon>Eubacteriales</taxon>
        <taxon>Proteinivoracaceae</taxon>
        <taxon>Proteinivorax</taxon>
    </lineage>
</organism>
<sequence length="225" mass="26233">MAIIILDDKGGLLVFTQLGNVFTQASLWVWRIMHLNWAWILHTILGGVVLGLFPATLSMFYISKKWLKGGIDDGIWREFHRYYKENFWVANGLGWAYAFVGVFLVWDLYIVTQIQGFFPLLCMIAIIFALIFYVFAFFYLFSYYVCFKGSFKDYLFQPFIIGLLNLRGNTTIAIGIIMICYLIYQLPGLVLFTAGVMPSYWIMKVSLNNFKKWISEEECKKMEVL</sequence>
<gene>
    <name evidence="2" type="ORF">PRVXT_002320</name>
</gene>
<reference evidence="2" key="1">
    <citation type="journal article" date="2013" name="Extremophiles">
        <title>Proteinivorax tanatarense gen. nov., sp. nov., an anaerobic, haloalkaliphilic, proteolytic bacterium isolated from a decaying algal bloom, and proposal of Proteinivoraceae fam. nov.</title>
        <authorList>
            <person name="Kevbrin V."/>
            <person name="Boltyanskaya Y."/>
            <person name="Zhilina T."/>
            <person name="Kolganova T."/>
            <person name="Lavrentjeva E."/>
            <person name="Kuznetsov B."/>
        </authorList>
    </citation>
    <scope>NUCLEOTIDE SEQUENCE</scope>
    <source>
        <strain evidence="2">Z-910T</strain>
    </source>
</reference>
<reference evidence="2" key="2">
    <citation type="submission" date="2024-06" db="EMBL/GenBank/DDBJ databases">
        <authorList>
            <person name="Petrova K.O."/>
            <person name="Toshchakov S.V."/>
            <person name="Boltjanskaja Y.V."/>
            <person name="Kevbrin V."/>
        </authorList>
    </citation>
    <scope>NUCLEOTIDE SEQUENCE</scope>
    <source>
        <strain evidence="2">Z-910T</strain>
    </source>
</reference>
<feature type="transmembrane region" description="Helical" evidence="1">
    <location>
        <begin position="12"/>
        <end position="33"/>
    </location>
</feature>
<evidence type="ECO:0000313" key="2">
    <source>
        <dbReference type="EMBL" id="XBX74289.1"/>
    </source>
</evidence>
<dbReference type="EMBL" id="CP158367">
    <property type="protein sequence ID" value="XBX74289.1"/>
    <property type="molecule type" value="Genomic_DNA"/>
</dbReference>
<feature type="transmembrane region" description="Helical" evidence="1">
    <location>
        <begin position="87"/>
        <end position="111"/>
    </location>
</feature>
<feature type="transmembrane region" description="Helical" evidence="1">
    <location>
        <begin position="117"/>
        <end position="147"/>
    </location>
</feature>
<name>A0AAU7VJQ5_9FIRM</name>
<feature type="transmembrane region" description="Helical" evidence="1">
    <location>
        <begin position="39"/>
        <end position="62"/>
    </location>
</feature>